<dbReference type="RefSeq" id="WP_227228036.1">
    <property type="nucleotide sequence ID" value="NZ_JAJCVJ010000001.1"/>
</dbReference>
<sequence>MRFNGTGELIDAHEYPATRDELVSAYGDQTIELQNGTETIADVLGRLGPETYETADDARTALTSAVSHRAIGRRFYSDRDPTMLSEDGPTPVSF</sequence>
<accession>A0ABD5R9N2</accession>
<keyword evidence="2" id="KW-1185">Reference proteome</keyword>
<dbReference type="InterPro" id="IPR043899">
    <property type="entry name" value="DUF5789"/>
</dbReference>
<evidence type="ECO:0000313" key="1">
    <source>
        <dbReference type="EMBL" id="MFC5366625.1"/>
    </source>
</evidence>
<evidence type="ECO:0000313" key="2">
    <source>
        <dbReference type="Proteomes" id="UP001596201"/>
    </source>
</evidence>
<dbReference type="AlphaFoldDB" id="A0ABD5R9N2"/>
<dbReference type="Proteomes" id="UP001596201">
    <property type="component" value="Unassembled WGS sequence"/>
</dbReference>
<protein>
    <submittedName>
        <fullName evidence="1">DUF2795 domain-containing protein</fullName>
    </submittedName>
</protein>
<dbReference type="EMBL" id="JBHSKX010000001">
    <property type="protein sequence ID" value="MFC5366625.1"/>
    <property type="molecule type" value="Genomic_DNA"/>
</dbReference>
<comment type="caution">
    <text evidence="1">The sequence shown here is derived from an EMBL/GenBank/DDBJ whole genome shotgun (WGS) entry which is preliminary data.</text>
</comment>
<organism evidence="1 2">
    <name type="scientific">Salinirubrum litoreum</name>
    <dbReference type="NCBI Taxonomy" id="1126234"/>
    <lineage>
        <taxon>Archaea</taxon>
        <taxon>Methanobacteriati</taxon>
        <taxon>Methanobacteriota</taxon>
        <taxon>Stenosarchaea group</taxon>
        <taxon>Halobacteria</taxon>
        <taxon>Halobacteriales</taxon>
        <taxon>Haloferacaceae</taxon>
        <taxon>Salinirubrum</taxon>
    </lineage>
</organism>
<name>A0ABD5R9N2_9EURY</name>
<gene>
    <name evidence="1" type="ORF">ACFPJ5_06710</name>
</gene>
<reference evidence="1 2" key="1">
    <citation type="journal article" date="2019" name="Int. J. Syst. Evol. Microbiol.">
        <title>The Global Catalogue of Microorganisms (GCM) 10K type strain sequencing project: providing services to taxonomists for standard genome sequencing and annotation.</title>
        <authorList>
            <consortium name="The Broad Institute Genomics Platform"/>
            <consortium name="The Broad Institute Genome Sequencing Center for Infectious Disease"/>
            <person name="Wu L."/>
            <person name="Ma J."/>
        </authorList>
    </citation>
    <scope>NUCLEOTIDE SEQUENCE [LARGE SCALE GENOMIC DNA]</scope>
    <source>
        <strain evidence="1 2">CGMCC 1.12237</strain>
    </source>
</reference>
<proteinExistence type="predicted"/>
<dbReference type="Pfam" id="PF19102">
    <property type="entry name" value="DUF5789"/>
    <property type="match status" value="1"/>
</dbReference>